<accession>X2ASX2</accession>
<dbReference type="EnsemblMetazoa" id="CapteT222159">
    <property type="protein sequence ID" value="CapteP222159"/>
    <property type="gene ID" value="CapteG222159"/>
</dbReference>
<reference evidence="4" key="1">
    <citation type="submission" date="2012-12" db="EMBL/GenBank/DDBJ databases">
        <authorList>
            <person name="Hellsten U."/>
            <person name="Grimwood J."/>
            <person name="Chapman J.A."/>
            <person name="Shapiro H."/>
            <person name="Aerts A."/>
            <person name="Otillar R.P."/>
            <person name="Terry A.Y."/>
            <person name="Boore J.L."/>
            <person name="Simakov O."/>
            <person name="Marletaz F."/>
            <person name="Cho S.-J."/>
            <person name="Edsinger-Gonzales E."/>
            <person name="Havlak P."/>
            <person name="Kuo D.-H."/>
            <person name="Larsson T."/>
            <person name="Lv J."/>
            <person name="Arendt D."/>
            <person name="Savage R."/>
            <person name="Osoegawa K."/>
            <person name="de Jong P."/>
            <person name="Lindberg D.R."/>
            <person name="Seaver E.C."/>
            <person name="Weisblat D.A."/>
            <person name="Putnam N.H."/>
            <person name="Grigoriev I.V."/>
            <person name="Rokhsar D.S."/>
        </authorList>
    </citation>
    <scope>NUCLEOTIDE SEQUENCE</scope>
    <source>
        <strain evidence="4">I ESC-2004</strain>
    </source>
</reference>
<dbReference type="AlphaFoldDB" id="X2ASX2"/>
<reference evidence="3" key="3">
    <citation type="submission" date="2015-06" db="UniProtKB">
        <authorList>
            <consortium name="EnsemblMetazoa"/>
        </authorList>
    </citation>
    <scope>IDENTIFICATION</scope>
</reference>
<sequence length="271" mass="31037">MYNHGVMFPILFPGFCIFTDSRWFGHEAVLRPIEDKDRNVVVIPDPQQTALADGVIVAWRIYAKVISVEHNVSLEVWRPSNAARNQYTLVGKTFVIPRLRFQLEPIQPAHYIHIRQGDVLAIYYPEKNPIPWSPVPCAYPAQRHLFLERPPEMSIGKTLHFTRSAHSRTACRHYSVTAVLANKTNSKVIQDWICPNARPPQDEHHGAERKTEPVLNNRNHKKSNNRKTLRSRPSSVDDAVLPVHLILIIIGSLLLLFCVIGFISYYHAMKS</sequence>
<dbReference type="HOGENOM" id="CLU_1027605_0_0_1"/>
<dbReference type="Proteomes" id="UP000014760">
    <property type="component" value="Unassembled WGS sequence"/>
</dbReference>
<keyword evidence="2" id="KW-0472">Membrane</keyword>
<keyword evidence="2" id="KW-0812">Transmembrane</keyword>
<organism evidence="3 4">
    <name type="scientific">Capitella teleta</name>
    <name type="common">Polychaete worm</name>
    <dbReference type="NCBI Taxonomy" id="283909"/>
    <lineage>
        <taxon>Eukaryota</taxon>
        <taxon>Metazoa</taxon>
        <taxon>Spiralia</taxon>
        <taxon>Lophotrochozoa</taxon>
        <taxon>Annelida</taxon>
        <taxon>Polychaeta</taxon>
        <taxon>Sedentaria</taxon>
        <taxon>Scolecida</taxon>
        <taxon>Capitellidae</taxon>
        <taxon>Capitella</taxon>
    </lineage>
</organism>
<dbReference type="EMBL" id="AMQN01000468">
    <property type="status" value="NOT_ANNOTATED_CDS"/>
    <property type="molecule type" value="Genomic_DNA"/>
</dbReference>
<evidence type="ECO:0000313" key="4">
    <source>
        <dbReference type="Proteomes" id="UP000014760"/>
    </source>
</evidence>
<protein>
    <submittedName>
        <fullName evidence="3">Uncharacterized protein</fullName>
    </submittedName>
</protein>
<keyword evidence="2" id="KW-1133">Transmembrane helix</keyword>
<feature type="transmembrane region" description="Helical" evidence="2">
    <location>
        <begin position="241"/>
        <end position="266"/>
    </location>
</feature>
<proteinExistence type="predicted"/>
<feature type="region of interest" description="Disordered" evidence="1">
    <location>
        <begin position="197"/>
        <end position="233"/>
    </location>
</feature>
<evidence type="ECO:0000256" key="2">
    <source>
        <dbReference type="SAM" id="Phobius"/>
    </source>
</evidence>
<reference evidence="4" key="2">
    <citation type="journal article" date="2013" name="Nature">
        <title>Insights into bilaterian evolution from three spiralian genomes.</title>
        <authorList>
            <person name="Simakov O."/>
            <person name="Marletaz F."/>
            <person name="Cho S.J."/>
            <person name="Edsinger-Gonzales E."/>
            <person name="Havlak P."/>
            <person name="Hellsten U."/>
            <person name="Kuo D.H."/>
            <person name="Larsson T."/>
            <person name="Lv J."/>
            <person name="Arendt D."/>
            <person name="Savage R."/>
            <person name="Osoegawa K."/>
            <person name="de Jong P."/>
            <person name="Grimwood J."/>
            <person name="Chapman J.A."/>
            <person name="Shapiro H."/>
            <person name="Aerts A."/>
            <person name="Otillar R.P."/>
            <person name="Terry A.Y."/>
            <person name="Boore J.L."/>
            <person name="Grigoriev I.V."/>
            <person name="Lindberg D.R."/>
            <person name="Seaver E.C."/>
            <person name="Weisblat D.A."/>
            <person name="Putnam N.H."/>
            <person name="Rokhsar D.S."/>
        </authorList>
    </citation>
    <scope>NUCLEOTIDE SEQUENCE</scope>
    <source>
        <strain evidence="4">I ESC-2004</strain>
    </source>
</reference>
<evidence type="ECO:0000313" key="3">
    <source>
        <dbReference type="EnsemblMetazoa" id="CapteP222159"/>
    </source>
</evidence>
<feature type="compositionally biased region" description="Basic and acidic residues" evidence="1">
    <location>
        <begin position="200"/>
        <end position="212"/>
    </location>
</feature>
<evidence type="ECO:0000256" key="1">
    <source>
        <dbReference type="SAM" id="MobiDB-lite"/>
    </source>
</evidence>
<name>X2ASX2_CAPTE</name>
<feature type="compositionally biased region" description="Basic residues" evidence="1">
    <location>
        <begin position="218"/>
        <end position="230"/>
    </location>
</feature>
<keyword evidence="4" id="KW-1185">Reference proteome</keyword>
<dbReference type="OrthoDB" id="6286446at2759"/>